<evidence type="ECO:0008006" key="3">
    <source>
        <dbReference type="Google" id="ProtNLM"/>
    </source>
</evidence>
<dbReference type="Proteomes" id="UP000222788">
    <property type="component" value="Unassembled WGS sequence"/>
</dbReference>
<dbReference type="PANTHER" id="PTHR28015:SF1">
    <property type="entry name" value="ATP SYNTHASE ASSEMBLY FACTOR FMC1, MITOCHONDRIAL"/>
    <property type="match status" value="1"/>
</dbReference>
<dbReference type="InterPro" id="IPR039196">
    <property type="entry name" value="Fmc1"/>
</dbReference>
<evidence type="ECO:0000313" key="1">
    <source>
        <dbReference type="EMBL" id="PHH54929.1"/>
    </source>
</evidence>
<keyword evidence="2" id="KW-1185">Reference proteome</keyword>
<dbReference type="OrthoDB" id="15893at2759"/>
<dbReference type="EMBL" id="APWK03000017">
    <property type="protein sequence ID" value="PHH54929.1"/>
    <property type="molecule type" value="Genomic_DNA"/>
</dbReference>
<dbReference type="AlphaFoldDB" id="A0A2C5X1L2"/>
<proteinExistence type="predicted"/>
<reference evidence="1 2" key="2">
    <citation type="journal article" date="2013" name="IMA Fungus">
        <title>IMA Genome-F 1: Ceratocystis fimbriata: Draft nuclear genome sequence for the plant pathogen, Ceratocystis fimbriata.</title>
        <authorList>
            <person name="Wilken P.M."/>
            <person name="Steenkamp E.T."/>
            <person name="Wingfield M.J."/>
            <person name="de Beer Z.W."/>
            <person name="Wingfield B.D."/>
        </authorList>
    </citation>
    <scope>NUCLEOTIDE SEQUENCE [LARGE SCALE GENOMIC DNA]</scope>
    <source>
        <strain evidence="1 2">CBS 114723</strain>
    </source>
</reference>
<gene>
    <name evidence="1" type="ORF">CFIMG_007638RA00001</name>
</gene>
<dbReference type="GO" id="GO:0005759">
    <property type="term" value="C:mitochondrial matrix"/>
    <property type="evidence" value="ECO:0007669"/>
    <property type="project" value="TreeGrafter"/>
</dbReference>
<sequence>MASAARSRSIYRSLLRELPPRPLLATPRTPVHQMIRERISAGAAKDSKGAQAAMAEAEAAQVVAYLQAQREYITLIERYNPGMVMDTEERVRLTARKVGMDLPKEFK</sequence>
<comment type="caution">
    <text evidence="1">The sequence shown here is derived from an EMBL/GenBank/DDBJ whole genome shotgun (WGS) entry which is preliminary data.</text>
</comment>
<evidence type="ECO:0000313" key="2">
    <source>
        <dbReference type="Proteomes" id="UP000222788"/>
    </source>
</evidence>
<dbReference type="GO" id="GO:0033615">
    <property type="term" value="P:mitochondrial proton-transporting ATP synthase complex assembly"/>
    <property type="evidence" value="ECO:0007669"/>
    <property type="project" value="InterPro"/>
</dbReference>
<name>A0A2C5X1L2_9PEZI</name>
<dbReference type="STRING" id="1035309.A0A2C5X1L2"/>
<reference evidence="1 2" key="1">
    <citation type="journal article" date="2013" name="Fungal Biol.">
        <title>Analysis of microsatellite markers in the genome of the plant pathogen Ceratocystis fimbriata.</title>
        <authorList>
            <person name="Simpson M.C."/>
            <person name="Wilken P.M."/>
            <person name="Coetzee M.P."/>
            <person name="Wingfield M.J."/>
            <person name="Wingfield B.D."/>
        </authorList>
    </citation>
    <scope>NUCLEOTIDE SEQUENCE [LARGE SCALE GENOMIC DNA]</scope>
    <source>
        <strain evidence="1 2">CBS 114723</strain>
    </source>
</reference>
<protein>
    <recommendedName>
        <fullName evidence="3">ATP synthase assembly factor FMC1, mitochondrial</fullName>
    </recommendedName>
</protein>
<organism evidence="1 2">
    <name type="scientific">Ceratocystis fimbriata CBS 114723</name>
    <dbReference type="NCBI Taxonomy" id="1035309"/>
    <lineage>
        <taxon>Eukaryota</taxon>
        <taxon>Fungi</taxon>
        <taxon>Dikarya</taxon>
        <taxon>Ascomycota</taxon>
        <taxon>Pezizomycotina</taxon>
        <taxon>Sordariomycetes</taxon>
        <taxon>Hypocreomycetidae</taxon>
        <taxon>Microascales</taxon>
        <taxon>Ceratocystidaceae</taxon>
        <taxon>Ceratocystis</taxon>
    </lineage>
</organism>
<accession>A0A2C5X1L2</accession>
<dbReference type="PANTHER" id="PTHR28015">
    <property type="entry name" value="ATP SYNTHASE ASSEMBLY FACTOR FMC1, MITOCHONDRIAL"/>
    <property type="match status" value="1"/>
</dbReference>
<dbReference type="Pfam" id="PF13233">
    <property type="entry name" value="Complex1_LYR_2"/>
    <property type="match status" value="1"/>
</dbReference>